<keyword evidence="5" id="KW-1185">Reference proteome</keyword>
<proteinExistence type="predicted"/>
<accession>N4W5S2</accession>
<protein>
    <submittedName>
        <fullName evidence="4">NUDIX hydrolase</fullName>
    </submittedName>
</protein>
<feature type="domain" description="Nudix hydrolase" evidence="3">
    <location>
        <begin position="40"/>
        <end position="173"/>
    </location>
</feature>
<evidence type="ECO:0000259" key="3">
    <source>
        <dbReference type="PROSITE" id="PS51462"/>
    </source>
</evidence>
<dbReference type="GO" id="GO:0019693">
    <property type="term" value="P:ribose phosphate metabolic process"/>
    <property type="evidence" value="ECO:0007669"/>
    <property type="project" value="TreeGrafter"/>
</dbReference>
<dbReference type="GO" id="GO:0006753">
    <property type="term" value="P:nucleoside phosphate metabolic process"/>
    <property type="evidence" value="ECO:0007669"/>
    <property type="project" value="TreeGrafter"/>
</dbReference>
<evidence type="ECO:0000313" key="4">
    <source>
        <dbReference type="EMBL" id="ENH95543.1"/>
    </source>
</evidence>
<evidence type="ECO:0000313" key="5">
    <source>
        <dbReference type="Proteomes" id="UP000012283"/>
    </source>
</evidence>
<gene>
    <name evidence="4" type="ORF">J416_15527</name>
</gene>
<dbReference type="EMBL" id="APML01000094">
    <property type="protein sequence ID" value="ENH95543.1"/>
    <property type="molecule type" value="Genomic_DNA"/>
</dbReference>
<dbReference type="CDD" id="cd03424">
    <property type="entry name" value="NUDIX_ADPRase_Nudt5_UGPPase_Nudt14"/>
    <property type="match status" value="1"/>
</dbReference>
<dbReference type="PANTHER" id="PTHR11839">
    <property type="entry name" value="UDP/ADP-SUGAR PYROPHOSPHATASE"/>
    <property type="match status" value="1"/>
</dbReference>
<dbReference type="STRING" id="1308866.J416_15527"/>
<dbReference type="InterPro" id="IPR015797">
    <property type="entry name" value="NUDIX_hydrolase-like_dom_sf"/>
</dbReference>
<dbReference type="RefSeq" id="WP_003475154.1">
    <property type="nucleotide sequence ID" value="NZ_APML01000094.1"/>
</dbReference>
<evidence type="ECO:0000256" key="2">
    <source>
        <dbReference type="ARBA" id="ARBA00022801"/>
    </source>
</evidence>
<reference evidence="4 5" key="1">
    <citation type="submission" date="2013-03" db="EMBL/GenBank/DDBJ databases">
        <title>Draft genome sequence of Gracibacillus halophilus YIM-C55.5, a moderately halophilic and thermophilic organism from the Xiaochaidamu salt lake.</title>
        <authorList>
            <person name="Sugumar T."/>
            <person name="Polireddy D.R."/>
            <person name="Antony A."/>
            <person name="Madhava Y.R."/>
            <person name="Sivakumar N."/>
        </authorList>
    </citation>
    <scope>NUCLEOTIDE SEQUENCE [LARGE SCALE GENOMIC DNA]</scope>
    <source>
        <strain evidence="4 5">YIM-C55.5</strain>
    </source>
</reference>
<evidence type="ECO:0000256" key="1">
    <source>
        <dbReference type="ARBA" id="ARBA00001946"/>
    </source>
</evidence>
<dbReference type="GO" id="GO:0016787">
    <property type="term" value="F:hydrolase activity"/>
    <property type="evidence" value="ECO:0007669"/>
    <property type="project" value="UniProtKB-KW"/>
</dbReference>
<dbReference type="PATRIC" id="fig|1308866.3.peg.3126"/>
<dbReference type="SUPFAM" id="SSF55811">
    <property type="entry name" value="Nudix"/>
    <property type="match status" value="1"/>
</dbReference>
<dbReference type="PROSITE" id="PS51462">
    <property type="entry name" value="NUDIX"/>
    <property type="match status" value="1"/>
</dbReference>
<dbReference type="OrthoDB" id="9806150at2"/>
<dbReference type="Proteomes" id="UP000012283">
    <property type="component" value="Unassembled WGS sequence"/>
</dbReference>
<dbReference type="InterPro" id="IPR020084">
    <property type="entry name" value="NUDIX_hydrolase_CS"/>
</dbReference>
<dbReference type="InterPro" id="IPR000086">
    <property type="entry name" value="NUDIX_hydrolase_dom"/>
</dbReference>
<dbReference type="Gene3D" id="3.90.79.10">
    <property type="entry name" value="Nucleoside Triphosphate Pyrophosphohydrolase"/>
    <property type="match status" value="1"/>
</dbReference>
<dbReference type="PROSITE" id="PS00893">
    <property type="entry name" value="NUDIX_BOX"/>
    <property type="match status" value="1"/>
</dbReference>
<dbReference type="AlphaFoldDB" id="N4W5S2"/>
<dbReference type="PANTHER" id="PTHR11839:SF18">
    <property type="entry name" value="NUDIX HYDROLASE DOMAIN-CONTAINING PROTEIN"/>
    <property type="match status" value="1"/>
</dbReference>
<dbReference type="Pfam" id="PF00293">
    <property type="entry name" value="NUDIX"/>
    <property type="match status" value="1"/>
</dbReference>
<comment type="cofactor">
    <cofactor evidence="1">
        <name>Mg(2+)</name>
        <dbReference type="ChEBI" id="CHEBI:18420"/>
    </cofactor>
</comment>
<organism evidence="4 5">
    <name type="scientific">Gracilibacillus halophilus YIM-C55.5</name>
    <dbReference type="NCBI Taxonomy" id="1308866"/>
    <lineage>
        <taxon>Bacteria</taxon>
        <taxon>Bacillati</taxon>
        <taxon>Bacillota</taxon>
        <taxon>Bacilli</taxon>
        <taxon>Bacillales</taxon>
        <taxon>Bacillaceae</taxon>
        <taxon>Gracilibacillus</taxon>
    </lineage>
</organism>
<keyword evidence="2 4" id="KW-0378">Hydrolase</keyword>
<dbReference type="eggNOG" id="COG0494">
    <property type="taxonomic scope" value="Bacteria"/>
</dbReference>
<comment type="caution">
    <text evidence="4">The sequence shown here is derived from an EMBL/GenBank/DDBJ whole genome shotgun (WGS) entry which is preliminary data.</text>
</comment>
<sequence length="183" mass="21164">MSDHSWKVASSHTTQVDRFKITIDEIVLANQETKNYSYIEFRDGVCVLAMTTKGEIIVLHQYRHAFDTWELEFPAGMIDDEETPLQAAQRELLEETGYQATKWQALGDFYPSPGSTTERIHLFLAKDATKEMEQSLEMTEDIDVRLCDTHEFYHLIENDHFKHGAGLACWAKYLSLPNRRTDS</sequence>
<name>N4W5S2_9BACI</name>